<keyword evidence="3" id="KW-1185">Reference proteome</keyword>
<dbReference type="GeneID" id="93482711"/>
<dbReference type="CDD" id="cd04301">
    <property type="entry name" value="NAT_SF"/>
    <property type="match status" value="1"/>
</dbReference>
<proteinExistence type="predicted"/>
<reference evidence="2 3" key="1">
    <citation type="submission" date="2015-01" db="EMBL/GenBank/DDBJ databases">
        <title>Comparative genomics of non-oral Prevotella species.</title>
        <authorList>
            <person name="Accetto T."/>
            <person name="Nograsek B."/>
            <person name="Avgustin G."/>
        </authorList>
    </citation>
    <scope>NUCLEOTIDE SEQUENCE [LARGE SCALE GENOMIC DNA]</scope>
    <source>
        <strain evidence="2 3">P5-119</strain>
    </source>
</reference>
<dbReference type="PANTHER" id="PTHR43072">
    <property type="entry name" value="N-ACETYLTRANSFERASE"/>
    <property type="match status" value="1"/>
</dbReference>
<dbReference type="PROSITE" id="PS51186">
    <property type="entry name" value="GNAT"/>
    <property type="match status" value="1"/>
</dbReference>
<sequence length="190" mass="21093">MKIQTATKSQAPIISQLIMTAMTDDCCQYFAGEHHTLADFRSMMTSLVEREDSQYSYLNTLVAIDDDGDVMGAIVGYDGGKLHELRQAFINAAKECFGRDFSRMDDETQAGEVYLDSLAVMPDHRGKGIATSLLRAMIEKAAKEGHPAVGLLVDKGNPNAERLYLHVGFEYANDSSWGGHPMRHLVYRID</sequence>
<gene>
    <name evidence="2" type="ORF">ST44_06935</name>
</gene>
<dbReference type="Pfam" id="PF00583">
    <property type="entry name" value="Acetyltransf_1"/>
    <property type="match status" value="1"/>
</dbReference>
<dbReference type="RefSeq" id="WP_042519174.1">
    <property type="nucleotide sequence ID" value="NZ_DAIPDX010000004.1"/>
</dbReference>
<evidence type="ECO:0000259" key="1">
    <source>
        <dbReference type="PROSITE" id="PS51186"/>
    </source>
</evidence>
<accession>A0A0D0IU06</accession>
<name>A0A0D0IU06_9BACT</name>
<dbReference type="GO" id="GO:0016747">
    <property type="term" value="F:acyltransferase activity, transferring groups other than amino-acyl groups"/>
    <property type="evidence" value="ECO:0007669"/>
    <property type="project" value="InterPro"/>
</dbReference>
<dbReference type="AlphaFoldDB" id="A0A0D0IU06"/>
<dbReference type="EMBL" id="JXQK01000053">
    <property type="protein sequence ID" value="KIP62534.1"/>
    <property type="molecule type" value="Genomic_DNA"/>
</dbReference>
<evidence type="ECO:0000313" key="2">
    <source>
        <dbReference type="EMBL" id="KIP62534.1"/>
    </source>
</evidence>
<dbReference type="InterPro" id="IPR016181">
    <property type="entry name" value="Acyl_CoA_acyltransferase"/>
</dbReference>
<comment type="caution">
    <text evidence="2">The sequence shown here is derived from an EMBL/GenBank/DDBJ whole genome shotgun (WGS) entry which is preliminary data.</text>
</comment>
<evidence type="ECO:0000313" key="3">
    <source>
        <dbReference type="Proteomes" id="UP000032046"/>
    </source>
</evidence>
<dbReference type="Gene3D" id="3.40.630.30">
    <property type="match status" value="1"/>
</dbReference>
<dbReference type="STRING" id="1602171.ST44_06935"/>
<dbReference type="SUPFAM" id="SSF55729">
    <property type="entry name" value="Acyl-CoA N-acyltransferases (Nat)"/>
    <property type="match status" value="1"/>
</dbReference>
<dbReference type="InterPro" id="IPR000182">
    <property type="entry name" value="GNAT_dom"/>
</dbReference>
<organism evidence="2 3">
    <name type="scientific">Prevotella pectinovora</name>
    <dbReference type="NCBI Taxonomy" id="1602169"/>
    <lineage>
        <taxon>Bacteria</taxon>
        <taxon>Pseudomonadati</taxon>
        <taxon>Bacteroidota</taxon>
        <taxon>Bacteroidia</taxon>
        <taxon>Bacteroidales</taxon>
        <taxon>Prevotellaceae</taxon>
        <taxon>Prevotella</taxon>
    </lineage>
</organism>
<dbReference type="Proteomes" id="UP000032046">
    <property type="component" value="Unassembled WGS sequence"/>
</dbReference>
<protein>
    <submittedName>
        <fullName evidence="2">Zinc ABC transporter permease</fullName>
    </submittedName>
</protein>
<feature type="domain" description="N-acetyltransferase" evidence="1">
    <location>
        <begin position="17"/>
        <end position="190"/>
    </location>
</feature>